<dbReference type="Gene3D" id="3.10.25.10">
    <property type="entry name" value="Formyl transferase, C-terminal domain"/>
    <property type="match status" value="1"/>
</dbReference>
<reference evidence="3" key="1">
    <citation type="submission" date="2019-08" db="EMBL/GenBank/DDBJ databases">
        <authorList>
            <person name="Kucharzyk K."/>
            <person name="Murdoch R.W."/>
            <person name="Higgins S."/>
            <person name="Loffler F."/>
        </authorList>
    </citation>
    <scope>NUCLEOTIDE SEQUENCE</scope>
</reference>
<dbReference type="InterPro" id="IPR011034">
    <property type="entry name" value="Formyl_transferase-like_C_sf"/>
</dbReference>
<organism evidence="3">
    <name type="scientific">bioreactor metagenome</name>
    <dbReference type="NCBI Taxonomy" id="1076179"/>
    <lineage>
        <taxon>unclassified sequences</taxon>
        <taxon>metagenomes</taxon>
        <taxon>ecological metagenomes</taxon>
    </lineage>
</organism>
<dbReference type="EMBL" id="VSSQ01138576">
    <property type="protein sequence ID" value="MPN61665.1"/>
    <property type="molecule type" value="Genomic_DNA"/>
</dbReference>
<evidence type="ECO:0000256" key="1">
    <source>
        <dbReference type="SAM" id="MobiDB-lite"/>
    </source>
</evidence>
<dbReference type="Pfam" id="PF02911">
    <property type="entry name" value="Formyl_trans_C"/>
    <property type="match status" value="1"/>
</dbReference>
<comment type="caution">
    <text evidence="3">The sequence shown here is derived from an EMBL/GenBank/DDBJ whole genome shotgun (WGS) entry which is preliminary data.</text>
</comment>
<dbReference type="InterPro" id="IPR005793">
    <property type="entry name" value="Formyl_trans_C"/>
</dbReference>
<dbReference type="SUPFAM" id="SSF50486">
    <property type="entry name" value="FMT C-terminal domain-like"/>
    <property type="match status" value="1"/>
</dbReference>
<feature type="region of interest" description="Disordered" evidence="1">
    <location>
        <begin position="64"/>
        <end position="84"/>
    </location>
</feature>
<accession>A0A645JD71</accession>
<gene>
    <name evidence="3" type="primary">arnA_5</name>
    <name evidence="3" type="ORF">SDC9_209407</name>
</gene>
<protein>
    <submittedName>
        <fullName evidence="3">Bifunctional polymyxin resistance protein ArnA</fullName>
    </submittedName>
</protein>
<evidence type="ECO:0000313" key="3">
    <source>
        <dbReference type="EMBL" id="MPN61665.1"/>
    </source>
</evidence>
<proteinExistence type="predicted"/>
<name>A0A645JD71_9ZZZZ</name>
<sequence>MRAVTHPFPGAFAFREGRKLFIWEALPEECLDDGTPPGTVLSRSPLRVKAGTGCLRILRAQFDGEPEQDGGSLGETFGEGSLLE</sequence>
<evidence type="ECO:0000259" key="2">
    <source>
        <dbReference type="Pfam" id="PF02911"/>
    </source>
</evidence>
<dbReference type="GO" id="GO:0003824">
    <property type="term" value="F:catalytic activity"/>
    <property type="evidence" value="ECO:0007669"/>
    <property type="project" value="InterPro"/>
</dbReference>
<feature type="domain" description="Formyl transferase C-terminal" evidence="2">
    <location>
        <begin position="2"/>
        <end position="70"/>
    </location>
</feature>
<dbReference type="InterPro" id="IPR037022">
    <property type="entry name" value="Formyl_trans_C_sf"/>
</dbReference>
<dbReference type="AlphaFoldDB" id="A0A645JD71"/>